<dbReference type="AlphaFoldDB" id="A0AAD0ZJ56"/>
<comment type="similarity">
    <text evidence="1 4">Belongs to the aldehyde dehydrogenase family.</text>
</comment>
<sequence>MDSFDPRLVAVRSAHFIAGQYRDAAPGLEVSRPSDGQAYGQLPIADAEWVDEAVNNAWQAFARSDWASRPPRERARVMRRWADLVEADAAILAPLEAVGSTRPHQDVIAWDIPYVAEGIRFFAELADKHGGSLAATQTDRLGMQIAEPYGVIAAIAPWNFPLSMASWKVAPALAAGNAVVLKPSELTPFSSLRFAELALQAGIPAGIFNVVQGDGRVTGDALCRHPRVAKVTFTGSTATGSSIMSTCALVGPKPVTLELGGKSPQLVFADVPDIARTARTVAMAITGNAGQVCVSGSRLLIERSIMQPFVEHLRTYFEQLRPGPTWSSTSTLSPIISRQQANRIDGIVQRSRQAGAEVLCGGGLFDGLGGAYYQPTLLTGLDNSNPAVCEEIFGPVLTVQAFDDEAEALGLAEHATYGLAAGVHTADINRALRLVRRLEAGTVWVNRYGRSNDYILPTGGYKRSGIGKDLGREAFEANLRFKSVLIDIAG</sequence>
<gene>
    <name evidence="6" type="ORF">C4K07_3289</name>
</gene>
<evidence type="ECO:0000256" key="3">
    <source>
        <dbReference type="PROSITE-ProRule" id="PRU10007"/>
    </source>
</evidence>
<dbReference type="Proteomes" id="UP000280455">
    <property type="component" value="Chromosome"/>
</dbReference>
<evidence type="ECO:0000259" key="5">
    <source>
        <dbReference type="Pfam" id="PF00171"/>
    </source>
</evidence>
<proteinExistence type="inferred from homology"/>
<dbReference type="Gene3D" id="3.40.309.10">
    <property type="entry name" value="Aldehyde Dehydrogenase, Chain A, domain 2"/>
    <property type="match status" value="1"/>
</dbReference>
<keyword evidence="2 4" id="KW-0560">Oxidoreductase</keyword>
<evidence type="ECO:0000313" key="6">
    <source>
        <dbReference type="EMBL" id="AZE30074.1"/>
    </source>
</evidence>
<dbReference type="EMBL" id="CP027750">
    <property type="protein sequence ID" value="AZE30074.1"/>
    <property type="molecule type" value="Genomic_DNA"/>
</dbReference>
<dbReference type="GO" id="GO:0004029">
    <property type="term" value="F:aldehyde dehydrogenase (NAD+) activity"/>
    <property type="evidence" value="ECO:0007669"/>
    <property type="project" value="UniProtKB-EC"/>
</dbReference>
<accession>A0AAD0ZJ56</accession>
<evidence type="ECO:0000256" key="2">
    <source>
        <dbReference type="ARBA" id="ARBA00023002"/>
    </source>
</evidence>
<dbReference type="SUPFAM" id="SSF53720">
    <property type="entry name" value="ALDH-like"/>
    <property type="match status" value="1"/>
</dbReference>
<dbReference type="InterPro" id="IPR016163">
    <property type="entry name" value="Ald_DH_C"/>
</dbReference>
<dbReference type="Gene3D" id="3.40.605.10">
    <property type="entry name" value="Aldehyde Dehydrogenase, Chain A, domain 1"/>
    <property type="match status" value="1"/>
</dbReference>
<dbReference type="InterPro" id="IPR029510">
    <property type="entry name" value="Ald_DH_CS_GLU"/>
</dbReference>
<dbReference type="InterPro" id="IPR016161">
    <property type="entry name" value="Ald_DH/histidinol_DH"/>
</dbReference>
<dbReference type="PROSITE" id="PS00687">
    <property type="entry name" value="ALDEHYDE_DEHYDR_GLU"/>
    <property type="match status" value="1"/>
</dbReference>
<dbReference type="Pfam" id="PF00171">
    <property type="entry name" value="Aldedh"/>
    <property type="match status" value="1"/>
</dbReference>
<evidence type="ECO:0000256" key="4">
    <source>
        <dbReference type="RuleBase" id="RU003345"/>
    </source>
</evidence>
<reference evidence="6 7" key="1">
    <citation type="submission" date="2018-03" db="EMBL/GenBank/DDBJ databases">
        <title>Diversity of phytobeneficial traits revealed by whole-genome analysis of worldwide-isolated phenazine-producing Pseudomonas spp.</title>
        <authorList>
            <person name="Biessy A."/>
            <person name="Novinscak A."/>
            <person name="Blom J."/>
            <person name="Leger G."/>
            <person name="Thomashow L.S."/>
            <person name="Cazorla F.M."/>
            <person name="Josic D."/>
            <person name="Filion M."/>
        </authorList>
    </citation>
    <scope>NUCLEOTIDE SEQUENCE [LARGE SCALE GENOMIC DNA]</scope>
    <source>
        <strain evidence="6 7">ChPhzS24</strain>
    </source>
</reference>
<dbReference type="InterPro" id="IPR016162">
    <property type="entry name" value="Ald_DH_N"/>
</dbReference>
<name>A0AAD0ZJ56_9PSED</name>
<evidence type="ECO:0000313" key="7">
    <source>
        <dbReference type="Proteomes" id="UP000280455"/>
    </source>
</evidence>
<evidence type="ECO:0000256" key="1">
    <source>
        <dbReference type="ARBA" id="ARBA00009986"/>
    </source>
</evidence>
<feature type="active site" evidence="3">
    <location>
        <position position="258"/>
    </location>
</feature>
<dbReference type="RefSeq" id="WP_124301648.1">
    <property type="nucleotide sequence ID" value="NZ_CP027749.1"/>
</dbReference>
<dbReference type="PANTHER" id="PTHR11699">
    <property type="entry name" value="ALDEHYDE DEHYDROGENASE-RELATED"/>
    <property type="match status" value="1"/>
</dbReference>
<organism evidence="6 7">
    <name type="scientific">Pseudomonas chlororaphis subsp. aureofaciens</name>
    <dbReference type="NCBI Taxonomy" id="587851"/>
    <lineage>
        <taxon>Bacteria</taxon>
        <taxon>Pseudomonadati</taxon>
        <taxon>Pseudomonadota</taxon>
        <taxon>Gammaproteobacteria</taxon>
        <taxon>Pseudomonadales</taxon>
        <taxon>Pseudomonadaceae</taxon>
        <taxon>Pseudomonas</taxon>
    </lineage>
</organism>
<dbReference type="FunFam" id="3.40.605.10:FF:000007">
    <property type="entry name" value="NAD/NADP-dependent betaine aldehyde dehydrogenase"/>
    <property type="match status" value="1"/>
</dbReference>
<dbReference type="InterPro" id="IPR015590">
    <property type="entry name" value="Aldehyde_DH_dom"/>
</dbReference>
<feature type="domain" description="Aldehyde dehydrogenase" evidence="5">
    <location>
        <begin position="28"/>
        <end position="484"/>
    </location>
</feature>
<protein>
    <submittedName>
        <fullName evidence="6">Aldehyde dehydrogenase</fullName>
        <ecNumber evidence="6">1.2.1.3</ecNumber>
    </submittedName>
</protein>
<dbReference type="EC" id="1.2.1.3" evidence="6"/>